<sequence>MRIESKWFRKASTDLDGKTYVVIREDNVEVNKAEGWFGSHTQVINKIEGFSEPIYMLKTEMSCPVFMGRIVDEDEKKMVRVNDDDYRKAMDVMWQVEDNCWKRTRGAFDFASPFLFIGAVGLFFYIILSLLQ</sequence>
<gene>
    <name evidence="2" type="ORF">CN495_07975</name>
</gene>
<feature type="transmembrane region" description="Helical" evidence="1">
    <location>
        <begin position="110"/>
        <end position="131"/>
    </location>
</feature>
<dbReference type="AlphaFoldDB" id="A0ABD6SKU4"/>
<proteinExistence type="predicted"/>
<keyword evidence="1" id="KW-0472">Membrane</keyword>
<dbReference type="Proteomes" id="UP000219897">
    <property type="component" value="Unassembled WGS sequence"/>
</dbReference>
<protein>
    <submittedName>
        <fullName evidence="2">Uncharacterized protein</fullName>
    </submittedName>
</protein>
<keyword evidence="1" id="KW-1133">Transmembrane helix</keyword>
<name>A0ABD6SKU4_BACTU</name>
<evidence type="ECO:0000313" key="3">
    <source>
        <dbReference type="Proteomes" id="UP000219897"/>
    </source>
</evidence>
<keyword evidence="1" id="KW-0812">Transmembrane</keyword>
<dbReference type="RefSeq" id="WP_098317023.1">
    <property type="nucleotide sequence ID" value="NZ_NTYF01000023.1"/>
</dbReference>
<accession>A0ABD6SKU4</accession>
<organism evidence="2 3">
    <name type="scientific">Bacillus thuringiensis</name>
    <dbReference type="NCBI Taxonomy" id="1428"/>
    <lineage>
        <taxon>Bacteria</taxon>
        <taxon>Bacillati</taxon>
        <taxon>Bacillota</taxon>
        <taxon>Bacilli</taxon>
        <taxon>Bacillales</taxon>
        <taxon>Bacillaceae</taxon>
        <taxon>Bacillus</taxon>
        <taxon>Bacillus cereus group</taxon>
    </lineage>
</organism>
<comment type="caution">
    <text evidence="2">The sequence shown here is derived from an EMBL/GenBank/DDBJ whole genome shotgun (WGS) entry which is preliminary data.</text>
</comment>
<reference evidence="2 3" key="1">
    <citation type="submission" date="2017-09" db="EMBL/GenBank/DDBJ databases">
        <title>Large-scale bioinformatics analysis of Bacillus genomes uncovers conserved roles of natural products in bacterial physiology.</title>
        <authorList>
            <consortium name="Agbiome Team Llc"/>
            <person name="Bleich R.M."/>
            <person name="Kirk G.J."/>
            <person name="Santa Maria K.C."/>
            <person name="Allen S.E."/>
            <person name="Farag S."/>
            <person name="Shank E.A."/>
            <person name="Bowers A."/>
        </authorList>
    </citation>
    <scope>NUCLEOTIDE SEQUENCE [LARGE SCALE GENOMIC DNA]</scope>
    <source>
        <strain evidence="2 3">AFS005140</strain>
    </source>
</reference>
<dbReference type="EMBL" id="NTYF01000023">
    <property type="protein sequence ID" value="PER55682.1"/>
    <property type="molecule type" value="Genomic_DNA"/>
</dbReference>
<evidence type="ECO:0000313" key="2">
    <source>
        <dbReference type="EMBL" id="PER55682.1"/>
    </source>
</evidence>
<evidence type="ECO:0000256" key="1">
    <source>
        <dbReference type="SAM" id="Phobius"/>
    </source>
</evidence>